<evidence type="ECO:0000256" key="7">
    <source>
        <dbReference type="PIRSR" id="PIRSR600715-1"/>
    </source>
</evidence>
<feature type="transmembrane region" description="Helical" evidence="9">
    <location>
        <begin position="201"/>
        <end position="219"/>
    </location>
</feature>
<dbReference type="GO" id="GO:0016780">
    <property type="term" value="F:phosphotransferase activity, for other substituted phosphate groups"/>
    <property type="evidence" value="ECO:0007669"/>
    <property type="project" value="InterPro"/>
</dbReference>
<feature type="binding site" evidence="7">
    <location>
        <position position="162"/>
    </location>
    <ligand>
        <name>Mg(2+)</name>
        <dbReference type="ChEBI" id="CHEBI:18420"/>
    </ligand>
</feature>
<feature type="transmembrane region" description="Helical" evidence="9">
    <location>
        <begin position="316"/>
        <end position="342"/>
    </location>
</feature>
<dbReference type="Pfam" id="PF00953">
    <property type="entry name" value="Glycos_transf_4"/>
    <property type="match status" value="1"/>
</dbReference>
<feature type="transmembrane region" description="Helical" evidence="9">
    <location>
        <begin position="140"/>
        <end position="158"/>
    </location>
</feature>
<comment type="cofactor">
    <cofactor evidence="7">
        <name>Mg(2+)</name>
        <dbReference type="ChEBI" id="CHEBI:18420"/>
    </cofactor>
</comment>
<feature type="transmembrane region" description="Helical" evidence="9">
    <location>
        <begin position="112"/>
        <end position="134"/>
    </location>
</feature>
<evidence type="ECO:0000313" key="10">
    <source>
        <dbReference type="EMBL" id="MWB99293.1"/>
    </source>
</evidence>
<evidence type="ECO:0000256" key="5">
    <source>
        <dbReference type="ARBA" id="ARBA00022989"/>
    </source>
</evidence>
<dbReference type="AlphaFoldDB" id="A0A6I4NYB0"/>
<evidence type="ECO:0000313" key="11">
    <source>
        <dbReference type="Proteomes" id="UP000438182"/>
    </source>
</evidence>
<evidence type="ECO:0000256" key="8">
    <source>
        <dbReference type="SAM" id="MobiDB-lite"/>
    </source>
</evidence>
<keyword evidence="11" id="KW-1185">Reference proteome</keyword>
<sequence length="435" mass="46482">MTLFVVLALVAAIVSYFGSIAVWKIGLKYRLYPKIRERDVHTRPTPRLGGIAMYVGFVAAIGVAWVVSARFPLLDVVFDDRWQVPAILLAATLIVVLGVADDLWDLDWTAKLAGQFIAAGIIAWQGVSILSLPIAGFKVIGSSLFSVIITVFAIVLVMNAMNFIDGLDGLVAGVSLIANGVFFVYTYLLVQQSSPTNYMNLASLLAALVVGVCIGFLPLNWHPAKLFMGDAGSLLLGLLMATSAIAVTGQIDPATVGQNQLVAAFIPIVIPFAVLVIPLLDFGLAVVRRMGAGRSPFSADRKHLHHRLLDMGHSSLGAVLIFYAWTAVASIGCLLTYVLPVYFGVDDWVAFVILGLGFVVCAVLTLAPLGKRRHWFTGWTSFRRARIVESTADVEGVDETTPAVPAGERTGPVPAASEADPDASTPISAPPATRR</sequence>
<keyword evidence="4 9" id="KW-0812">Transmembrane</keyword>
<feature type="transmembrane region" description="Helical" evidence="9">
    <location>
        <begin position="348"/>
        <end position="369"/>
    </location>
</feature>
<keyword evidence="7" id="KW-0460">Magnesium</keyword>
<feature type="transmembrane region" description="Helical" evidence="9">
    <location>
        <begin position="263"/>
        <end position="287"/>
    </location>
</feature>
<feature type="transmembrane region" description="Helical" evidence="9">
    <location>
        <begin position="170"/>
        <end position="189"/>
    </location>
</feature>
<dbReference type="InterPro" id="IPR000715">
    <property type="entry name" value="Glycosyl_transferase_4"/>
</dbReference>
<name>A0A6I4NYB0_9MICO</name>
<keyword evidence="5 9" id="KW-1133">Transmembrane helix</keyword>
<comment type="caution">
    <text evidence="10">The sequence shown here is derived from an EMBL/GenBank/DDBJ whole genome shotgun (WGS) entry which is preliminary data.</text>
</comment>
<dbReference type="EMBL" id="WSTA01000054">
    <property type="protein sequence ID" value="MWB99293.1"/>
    <property type="molecule type" value="Genomic_DNA"/>
</dbReference>
<keyword evidence="6 9" id="KW-0472">Membrane</keyword>
<dbReference type="GO" id="GO:0044038">
    <property type="term" value="P:cell wall macromolecule biosynthetic process"/>
    <property type="evidence" value="ECO:0007669"/>
    <property type="project" value="TreeGrafter"/>
</dbReference>
<dbReference type="GO" id="GO:0071555">
    <property type="term" value="P:cell wall organization"/>
    <property type="evidence" value="ECO:0007669"/>
    <property type="project" value="TreeGrafter"/>
</dbReference>
<keyword evidence="3 10" id="KW-0808">Transferase</keyword>
<proteinExistence type="predicted"/>
<feature type="transmembrane region" description="Helical" evidence="9">
    <location>
        <begin position="231"/>
        <end position="251"/>
    </location>
</feature>
<dbReference type="PANTHER" id="PTHR22926">
    <property type="entry name" value="PHOSPHO-N-ACETYLMURAMOYL-PENTAPEPTIDE-TRANSFERASE"/>
    <property type="match status" value="1"/>
</dbReference>
<dbReference type="CDD" id="cd06853">
    <property type="entry name" value="GT_WecA_like"/>
    <property type="match status" value="1"/>
</dbReference>
<evidence type="ECO:0000256" key="1">
    <source>
        <dbReference type="ARBA" id="ARBA00004651"/>
    </source>
</evidence>
<feature type="region of interest" description="Disordered" evidence="8">
    <location>
        <begin position="393"/>
        <end position="435"/>
    </location>
</feature>
<feature type="transmembrane region" description="Helical" evidence="9">
    <location>
        <begin position="6"/>
        <end position="27"/>
    </location>
</feature>
<dbReference type="Proteomes" id="UP000438182">
    <property type="component" value="Unassembled WGS sequence"/>
</dbReference>
<dbReference type="GO" id="GO:0046872">
    <property type="term" value="F:metal ion binding"/>
    <property type="evidence" value="ECO:0007669"/>
    <property type="project" value="UniProtKB-KW"/>
</dbReference>
<dbReference type="GO" id="GO:0005886">
    <property type="term" value="C:plasma membrane"/>
    <property type="evidence" value="ECO:0007669"/>
    <property type="project" value="UniProtKB-SubCell"/>
</dbReference>
<gene>
    <name evidence="10" type="ORF">GB864_12135</name>
</gene>
<evidence type="ECO:0000256" key="4">
    <source>
        <dbReference type="ARBA" id="ARBA00022692"/>
    </source>
</evidence>
<dbReference type="PROSITE" id="PS01348">
    <property type="entry name" value="MRAY_2"/>
    <property type="match status" value="1"/>
</dbReference>
<reference evidence="10 11" key="1">
    <citation type="submission" date="2019-12" db="EMBL/GenBank/DDBJ databases">
        <authorList>
            <person name="Kim Y.S."/>
        </authorList>
    </citation>
    <scope>NUCLEOTIDE SEQUENCE [LARGE SCALE GENOMIC DNA]</scope>
    <source>
        <strain evidence="10 11">MMS17-SY077</strain>
    </source>
</reference>
<feature type="transmembrane region" description="Helical" evidence="9">
    <location>
        <begin position="48"/>
        <end position="67"/>
    </location>
</feature>
<evidence type="ECO:0000256" key="3">
    <source>
        <dbReference type="ARBA" id="ARBA00022679"/>
    </source>
</evidence>
<evidence type="ECO:0000256" key="9">
    <source>
        <dbReference type="SAM" id="Phobius"/>
    </source>
</evidence>
<dbReference type="PANTHER" id="PTHR22926:SF3">
    <property type="entry name" value="UNDECAPRENYL-PHOSPHATE ALPHA-N-ACETYLGLUCOSAMINYL 1-PHOSPHATE TRANSFERASE"/>
    <property type="match status" value="1"/>
</dbReference>
<comment type="subcellular location">
    <subcellularLocation>
        <location evidence="1">Cell membrane</location>
        <topology evidence="1">Multi-pass membrane protein</topology>
    </subcellularLocation>
</comment>
<evidence type="ECO:0000256" key="2">
    <source>
        <dbReference type="ARBA" id="ARBA00022475"/>
    </source>
</evidence>
<organism evidence="10 11">
    <name type="scientific">Agromyces seonyuensis</name>
    <dbReference type="NCBI Taxonomy" id="2662446"/>
    <lineage>
        <taxon>Bacteria</taxon>
        <taxon>Bacillati</taxon>
        <taxon>Actinomycetota</taxon>
        <taxon>Actinomycetes</taxon>
        <taxon>Micrococcales</taxon>
        <taxon>Microbacteriaceae</taxon>
        <taxon>Agromyces</taxon>
    </lineage>
</organism>
<keyword evidence="2" id="KW-1003">Cell membrane</keyword>
<dbReference type="GO" id="GO:0009103">
    <property type="term" value="P:lipopolysaccharide biosynthetic process"/>
    <property type="evidence" value="ECO:0007669"/>
    <property type="project" value="TreeGrafter"/>
</dbReference>
<feature type="transmembrane region" description="Helical" evidence="9">
    <location>
        <begin position="82"/>
        <end position="100"/>
    </location>
</feature>
<feature type="binding site" evidence="7">
    <location>
        <position position="230"/>
    </location>
    <ligand>
        <name>Mg(2+)</name>
        <dbReference type="ChEBI" id="CHEBI:18420"/>
    </ligand>
</feature>
<protein>
    <submittedName>
        <fullName evidence="10">Undecaprenyl/decaprenyl-phosphate alpha-N-acetylglucosaminyl 1-phosphate transferase</fullName>
    </submittedName>
</protein>
<dbReference type="RefSeq" id="WP_160425408.1">
    <property type="nucleotide sequence ID" value="NZ_WSTA01000054.1"/>
</dbReference>
<evidence type="ECO:0000256" key="6">
    <source>
        <dbReference type="ARBA" id="ARBA00023136"/>
    </source>
</evidence>
<keyword evidence="7" id="KW-0479">Metal-binding</keyword>
<dbReference type="InterPro" id="IPR018480">
    <property type="entry name" value="PNAcMuramoyl-5peptid_Trfase_CS"/>
</dbReference>
<accession>A0A6I4NYB0</accession>